<dbReference type="InterPro" id="IPR006460">
    <property type="entry name" value="MIZ1-like_pln"/>
</dbReference>
<protein>
    <recommendedName>
        <fullName evidence="2">Protein MIZU-KUSSEI 1</fullName>
    </recommendedName>
</protein>
<organism evidence="1">
    <name type="scientific">Ananas comosus var. bracteatus</name>
    <name type="common">red pineapple</name>
    <dbReference type="NCBI Taxonomy" id="296719"/>
    <lineage>
        <taxon>Eukaryota</taxon>
        <taxon>Viridiplantae</taxon>
        <taxon>Streptophyta</taxon>
        <taxon>Embryophyta</taxon>
        <taxon>Tracheophyta</taxon>
        <taxon>Spermatophyta</taxon>
        <taxon>Magnoliopsida</taxon>
        <taxon>Liliopsida</taxon>
        <taxon>Poales</taxon>
        <taxon>Bromeliaceae</taxon>
        <taxon>Bromelioideae</taxon>
        <taxon>Ananas</taxon>
    </lineage>
</organism>
<dbReference type="PANTHER" id="PTHR31696">
    <property type="entry name" value="PROTEIN MIZU-KUSSEI 1"/>
    <property type="match status" value="1"/>
</dbReference>
<name>A0A6V7QXN1_ANACO</name>
<proteinExistence type="predicted"/>
<sequence length="225" mass="23216">MASPLVVPRKVEGDEEAAAEGHVTGWWSHVQWIVGLVLLPCRPIVSFASVPRTSGGGGGGGGASAVTGTLLFPSSKRDKVGLILQEGGPAGPTLAVLDLPVPAGATDFFGLGRIILECDRARAGEGPLLSAPLWAVHCEGRRVGFAGRRAAPTEAEEWALQATLAVSAGAGKLPGAHDGGGPGGGFTYFRGRFDRVVGSADSETFHLVQPAGWLGHDFSLFFLRV</sequence>
<dbReference type="EMBL" id="CAJEUB010000058">
    <property type="protein sequence ID" value="CAD1847637.1"/>
    <property type="molecule type" value="Genomic_DNA"/>
</dbReference>
<dbReference type="AlphaFoldDB" id="A0A6V7QXN1"/>
<evidence type="ECO:0000313" key="1">
    <source>
        <dbReference type="EMBL" id="CAD1847637.1"/>
    </source>
</evidence>
<accession>A0A6V7QXN1</accession>
<evidence type="ECO:0008006" key="2">
    <source>
        <dbReference type="Google" id="ProtNLM"/>
    </source>
</evidence>
<reference evidence="1" key="1">
    <citation type="submission" date="2020-07" db="EMBL/GenBank/DDBJ databases">
        <authorList>
            <person name="Lin J."/>
        </authorList>
    </citation>
    <scope>NUCLEOTIDE SEQUENCE</scope>
</reference>
<gene>
    <name evidence="1" type="ORF">CB5_LOCUS30848</name>
</gene>
<dbReference type="GO" id="GO:0010274">
    <property type="term" value="P:hydrotropism"/>
    <property type="evidence" value="ECO:0007669"/>
    <property type="project" value="InterPro"/>
</dbReference>
<dbReference type="Pfam" id="PF04759">
    <property type="entry name" value="DUF617"/>
    <property type="match status" value="1"/>
</dbReference>
<dbReference type="PANTHER" id="PTHR31696:SF64">
    <property type="entry name" value="OS03G0733266 PROTEIN"/>
    <property type="match status" value="1"/>
</dbReference>